<feature type="transmembrane region" description="Helical" evidence="2">
    <location>
        <begin position="59"/>
        <end position="81"/>
    </location>
</feature>
<dbReference type="GO" id="GO:0015389">
    <property type="term" value="F:pyrimidine- and adenosine-specific:sodium symporter activity"/>
    <property type="evidence" value="ECO:0007669"/>
    <property type="project" value="TreeGrafter"/>
</dbReference>
<evidence type="ECO:0000313" key="5">
    <source>
        <dbReference type="Proteomes" id="UP001460270"/>
    </source>
</evidence>
<feature type="transmembrane region" description="Helical" evidence="2">
    <location>
        <begin position="128"/>
        <end position="148"/>
    </location>
</feature>
<dbReference type="Pfam" id="PF01773">
    <property type="entry name" value="Nucleos_tra2_N"/>
    <property type="match status" value="1"/>
</dbReference>
<comment type="caution">
    <text evidence="4">The sequence shown here is derived from an EMBL/GenBank/DDBJ whole genome shotgun (WGS) entry which is preliminary data.</text>
</comment>
<dbReference type="Proteomes" id="UP001460270">
    <property type="component" value="Unassembled WGS sequence"/>
</dbReference>
<dbReference type="GO" id="GO:0015864">
    <property type="term" value="P:pyrimidine nucleoside transport"/>
    <property type="evidence" value="ECO:0007669"/>
    <property type="project" value="TreeGrafter"/>
</dbReference>
<reference evidence="5" key="1">
    <citation type="submission" date="2024-04" db="EMBL/GenBank/DDBJ databases">
        <title>Salinicola lusitanus LLJ914,a marine bacterium isolated from the Okinawa Trough.</title>
        <authorList>
            <person name="Li J."/>
        </authorList>
    </citation>
    <scope>NUCLEOTIDE SEQUENCE [LARGE SCALE GENOMIC DNA]</scope>
</reference>
<keyword evidence="2" id="KW-1133">Transmembrane helix</keyword>
<dbReference type="GO" id="GO:0005886">
    <property type="term" value="C:plasma membrane"/>
    <property type="evidence" value="ECO:0007669"/>
    <property type="project" value="TreeGrafter"/>
</dbReference>
<name>A0AAW0PRX0_9GOBI</name>
<accession>A0AAW0PRX0</accession>
<protein>
    <recommendedName>
        <fullName evidence="3">Concentrative nucleoside transporter N-terminal domain-containing protein</fullName>
    </recommendedName>
</protein>
<keyword evidence="2" id="KW-0472">Membrane</keyword>
<proteinExistence type="predicted"/>
<dbReference type="InterPro" id="IPR008276">
    <property type="entry name" value="C_nuclsd_transpt"/>
</dbReference>
<sequence>MDLEEQHVQKRQMVPQMNLESPSSKDETEDSKEHTKSLLEQKLEELCSSLSPHTQQIKWMVRLIFGAGYVALLIAACVLNFQRATVLLLLTAVVALFWAWDPLWAWLRPRCISIGLSDKLKVGKRKQLWIRWTVLTLLPVPLLVLVGLNTARHGHGSLISFCGLLLLIFLMMIFSKHPFRWNWKTIMCGVCLQFYVALLVTEPLLAETQ</sequence>
<dbReference type="PANTHER" id="PTHR10590:SF4">
    <property type="entry name" value="SOLUTE CARRIER FAMILY 28 MEMBER 3"/>
    <property type="match status" value="1"/>
</dbReference>
<dbReference type="PANTHER" id="PTHR10590">
    <property type="entry name" value="SODIUM/NUCLEOSIDE COTRANSPORTER"/>
    <property type="match status" value="1"/>
</dbReference>
<evidence type="ECO:0000313" key="4">
    <source>
        <dbReference type="EMBL" id="KAK7933809.1"/>
    </source>
</evidence>
<dbReference type="EMBL" id="JBBPFD010000003">
    <property type="protein sequence ID" value="KAK7933809.1"/>
    <property type="molecule type" value="Genomic_DNA"/>
</dbReference>
<feature type="region of interest" description="Disordered" evidence="1">
    <location>
        <begin position="1"/>
        <end position="34"/>
    </location>
</feature>
<dbReference type="InterPro" id="IPR002668">
    <property type="entry name" value="CNT_N_dom"/>
</dbReference>
<evidence type="ECO:0000259" key="3">
    <source>
        <dbReference type="Pfam" id="PF01773"/>
    </source>
</evidence>
<dbReference type="GO" id="GO:0015860">
    <property type="term" value="P:purine nucleoside transmembrane transport"/>
    <property type="evidence" value="ECO:0007669"/>
    <property type="project" value="TreeGrafter"/>
</dbReference>
<keyword evidence="5" id="KW-1185">Reference proteome</keyword>
<feature type="transmembrane region" description="Helical" evidence="2">
    <location>
        <begin position="154"/>
        <end position="174"/>
    </location>
</feature>
<organism evidence="4 5">
    <name type="scientific">Mugilogobius chulae</name>
    <name type="common">yellowstripe goby</name>
    <dbReference type="NCBI Taxonomy" id="88201"/>
    <lineage>
        <taxon>Eukaryota</taxon>
        <taxon>Metazoa</taxon>
        <taxon>Chordata</taxon>
        <taxon>Craniata</taxon>
        <taxon>Vertebrata</taxon>
        <taxon>Euteleostomi</taxon>
        <taxon>Actinopterygii</taxon>
        <taxon>Neopterygii</taxon>
        <taxon>Teleostei</taxon>
        <taxon>Neoteleostei</taxon>
        <taxon>Acanthomorphata</taxon>
        <taxon>Gobiaria</taxon>
        <taxon>Gobiiformes</taxon>
        <taxon>Gobioidei</taxon>
        <taxon>Gobiidae</taxon>
        <taxon>Gobionellinae</taxon>
        <taxon>Mugilogobius</taxon>
    </lineage>
</organism>
<dbReference type="AlphaFoldDB" id="A0AAW0PRX0"/>
<evidence type="ECO:0000256" key="2">
    <source>
        <dbReference type="SAM" id="Phobius"/>
    </source>
</evidence>
<keyword evidence="2" id="KW-0812">Transmembrane</keyword>
<evidence type="ECO:0000256" key="1">
    <source>
        <dbReference type="SAM" id="MobiDB-lite"/>
    </source>
</evidence>
<feature type="transmembrane region" description="Helical" evidence="2">
    <location>
        <begin position="87"/>
        <end position="107"/>
    </location>
</feature>
<gene>
    <name evidence="4" type="ORF">WMY93_004705</name>
</gene>
<feature type="domain" description="Concentrative nucleoside transporter N-terminal" evidence="3">
    <location>
        <begin position="162"/>
        <end position="201"/>
    </location>
</feature>
<feature type="compositionally biased region" description="Basic and acidic residues" evidence="1">
    <location>
        <begin position="23"/>
        <end position="34"/>
    </location>
</feature>